<evidence type="ECO:0000256" key="1">
    <source>
        <dbReference type="SAM" id="MobiDB-lite"/>
    </source>
</evidence>
<feature type="region of interest" description="Disordered" evidence="1">
    <location>
        <begin position="188"/>
        <end position="225"/>
    </location>
</feature>
<evidence type="ECO:0000313" key="3">
    <source>
        <dbReference type="Proteomes" id="UP001221757"/>
    </source>
</evidence>
<feature type="compositionally biased region" description="Pro residues" evidence="1">
    <location>
        <begin position="215"/>
        <end position="225"/>
    </location>
</feature>
<proteinExistence type="predicted"/>
<accession>A0AAD7BDV4</accession>
<dbReference type="Gene3D" id="1.25.10.10">
    <property type="entry name" value="Leucine-rich Repeat Variant"/>
    <property type="match status" value="1"/>
</dbReference>
<keyword evidence="3" id="KW-1185">Reference proteome</keyword>
<dbReference type="EMBL" id="JARKIE010000772">
    <property type="protein sequence ID" value="KAJ7617574.1"/>
    <property type="molecule type" value="Genomic_DNA"/>
</dbReference>
<gene>
    <name evidence="2" type="ORF">B0H17DRAFT_1220074</name>
</gene>
<dbReference type="Proteomes" id="UP001221757">
    <property type="component" value="Unassembled WGS sequence"/>
</dbReference>
<dbReference type="AlphaFoldDB" id="A0AAD7BDV4"/>
<reference evidence="2" key="1">
    <citation type="submission" date="2023-03" db="EMBL/GenBank/DDBJ databases">
        <title>Massive genome expansion in bonnet fungi (Mycena s.s.) driven by repeated elements and novel gene families across ecological guilds.</title>
        <authorList>
            <consortium name="Lawrence Berkeley National Laboratory"/>
            <person name="Harder C.B."/>
            <person name="Miyauchi S."/>
            <person name="Viragh M."/>
            <person name="Kuo A."/>
            <person name="Thoen E."/>
            <person name="Andreopoulos B."/>
            <person name="Lu D."/>
            <person name="Skrede I."/>
            <person name="Drula E."/>
            <person name="Henrissat B."/>
            <person name="Morin E."/>
            <person name="Kohler A."/>
            <person name="Barry K."/>
            <person name="LaButti K."/>
            <person name="Morin E."/>
            <person name="Salamov A."/>
            <person name="Lipzen A."/>
            <person name="Mereny Z."/>
            <person name="Hegedus B."/>
            <person name="Baldrian P."/>
            <person name="Stursova M."/>
            <person name="Weitz H."/>
            <person name="Taylor A."/>
            <person name="Grigoriev I.V."/>
            <person name="Nagy L.G."/>
            <person name="Martin F."/>
            <person name="Kauserud H."/>
        </authorList>
    </citation>
    <scope>NUCLEOTIDE SEQUENCE</scope>
    <source>
        <strain evidence="2">CBHHK067</strain>
    </source>
</reference>
<protein>
    <submittedName>
        <fullName evidence="2">Uncharacterized protein</fullName>
    </submittedName>
</protein>
<dbReference type="InterPro" id="IPR011989">
    <property type="entry name" value="ARM-like"/>
</dbReference>
<sequence>MVLKSTCLMLGTLARHESTVQAVFSVDAGPQLITLLHDADAAVIECAANVLLCTGAFPDEKRGAVNTKMLQCLPTLLKFPDAEHALARACKTSRTSRRIRGSLCAGGLLVGATLACTNTPFAFAGGKGLSISSDDVLSSPCFPPPPRACTSIYRLPTRTRTHFLSVVIATADLDAEFTVGRLPRSDLFGRRTDGSPLPASSRCGVESLGASSPFGPSPRSSPPDLPASRISNALIAHVFQIIYSHLSHFALSPPRSFSCPPIPCGSFTRLPLPPGVIPGTIGLEISSSFACDTPPDPFQRIMGYFSKALRCSERTLACPSTHATILQCRHQLVAAPKLSTPATQRGAPGSLRIDVEGTDAINTAEISRPPLPLQTSLSAWTVLINNAVPSQPSTDEKYFDASACRPRVDRPNTHCIHTDAIVNGLTHSSILKSASTFPLSMMSRSAEGPLRFVDPVSGA</sequence>
<evidence type="ECO:0000313" key="2">
    <source>
        <dbReference type="EMBL" id="KAJ7617574.1"/>
    </source>
</evidence>
<dbReference type="SUPFAM" id="SSF48371">
    <property type="entry name" value="ARM repeat"/>
    <property type="match status" value="1"/>
</dbReference>
<comment type="caution">
    <text evidence="2">The sequence shown here is derived from an EMBL/GenBank/DDBJ whole genome shotgun (WGS) entry which is preliminary data.</text>
</comment>
<organism evidence="2 3">
    <name type="scientific">Mycena rosella</name>
    <name type="common">Pink bonnet</name>
    <name type="synonym">Agaricus rosellus</name>
    <dbReference type="NCBI Taxonomy" id="1033263"/>
    <lineage>
        <taxon>Eukaryota</taxon>
        <taxon>Fungi</taxon>
        <taxon>Dikarya</taxon>
        <taxon>Basidiomycota</taxon>
        <taxon>Agaricomycotina</taxon>
        <taxon>Agaricomycetes</taxon>
        <taxon>Agaricomycetidae</taxon>
        <taxon>Agaricales</taxon>
        <taxon>Marasmiineae</taxon>
        <taxon>Mycenaceae</taxon>
        <taxon>Mycena</taxon>
    </lineage>
</organism>
<dbReference type="InterPro" id="IPR016024">
    <property type="entry name" value="ARM-type_fold"/>
</dbReference>
<name>A0AAD7BDV4_MYCRO</name>